<dbReference type="InterPro" id="IPR025756">
    <property type="entry name" value="Myb_CC_LHEQLE"/>
</dbReference>
<comment type="caution">
    <text evidence="11">The sequence shown here is derived from an EMBL/GenBank/DDBJ whole genome shotgun (WGS) entry which is preliminary data.</text>
</comment>
<protein>
    <recommendedName>
        <fullName evidence="13">Exostosin GT47 domain-containing protein</fullName>
    </recommendedName>
</protein>
<dbReference type="Proteomes" id="UP000712281">
    <property type="component" value="Unassembled WGS sequence"/>
</dbReference>
<accession>A0A8S9FZV2</accession>
<feature type="compositionally biased region" description="Basic and acidic residues" evidence="7">
    <location>
        <begin position="568"/>
        <end position="579"/>
    </location>
</feature>
<sequence length="579" mass="66635">MVPRVAMRRRAAEVPPTEPTEKGNGKSHTNRICVLVSLSLFFWALLLYFHFVVIGSSTNIENQIHLQPQPQPSSYTSLRMHKFDPPKEKDPLAKPILPPAPVATTSTFNPPETVEFPFVKALKTVDNKSDPCGGKYIYVHALPSRFNEDMLRDCKKLSLWTNMCKFTTNAGLGPPLENVEGVFSDEGWYATNQFAVDVIFSNRMKQYKCLTNDSSLAAAIFVPFYAGFDVARYLWGYNISTRDAASLELVDWLTKRPEWEIMRGKDHFLVAGRITWDFRRLSEEETDWGNKLLFLPAAKNMSMLVVESSPWNANDFGIPYPTYFHPAKDSEVFEWQERMRNLDRKWLFSFAGAPRPDNPKSIRGQIIDQCRHSNVGKLLECDFGESKCHSPSSIMQMFQGSLFCLQPQGDSYTRRSAFDSMLAGCIPVFFHPGSAYTQYTWHLPKNYSTYSVFIPEDDIRKRNKYRTARYVSEPSEGSQETKLTPREHVTSLDTKRGIDITEALRIQMEVQKQLHEQLEVQRKMQLRIEEQGKVLLMMFEKQNMDFCKPEQEDKASEKTPESCSEEADSPRPKRPRNDE</sequence>
<dbReference type="InterPro" id="IPR004263">
    <property type="entry name" value="Exostosin"/>
</dbReference>
<evidence type="ECO:0000256" key="4">
    <source>
        <dbReference type="ARBA" id="ARBA00022679"/>
    </source>
</evidence>
<feature type="region of interest" description="Disordered" evidence="7">
    <location>
        <begin position="1"/>
        <end position="28"/>
    </location>
</feature>
<name>A0A8S9FZV2_BRACR</name>
<feature type="domain" description="Exostosin GT47" evidence="9">
    <location>
        <begin position="132"/>
        <end position="462"/>
    </location>
</feature>
<proteinExistence type="inferred from homology"/>
<evidence type="ECO:0000256" key="1">
    <source>
        <dbReference type="ARBA" id="ARBA00004323"/>
    </source>
</evidence>
<feature type="compositionally biased region" description="Basic and acidic residues" evidence="7">
    <location>
        <begin position="547"/>
        <end position="560"/>
    </location>
</feature>
<feature type="transmembrane region" description="Helical" evidence="8">
    <location>
        <begin position="32"/>
        <end position="53"/>
    </location>
</feature>
<dbReference type="GO" id="GO:0000139">
    <property type="term" value="C:Golgi membrane"/>
    <property type="evidence" value="ECO:0007669"/>
    <property type="project" value="UniProtKB-SubCell"/>
</dbReference>
<dbReference type="InterPro" id="IPR040911">
    <property type="entry name" value="Exostosin_GT47"/>
</dbReference>
<feature type="region of interest" description="Disordered" evidence="7">
    <location>
        <begin position="547"/>
        <end position="579"/>
    </location>
</feature>
<gene>
    <name evidence="11" type="ORF">F2Q68_00019346</name>
</gene>
<keyword evidence="8" id="KW-1133">Transmembrane helix</keyword>
<evidence type="ECO:0000256" key="6">
    <source>
        <dbReference type="ARBA" id="ARBA00023034"/>
    </source>
</evidence>
<dbReference type="EMBL" id="QGKW02002228">
    <property type="protein sequence ID" value="KAF2536332.1"/>
    <property type="molecule type" value="Genomic_DNA"/>
</dbReference>
<keyword evidence="5" id="KW-0735">Signal-anchor</keyword>
<comment type="subcellular location">
    <subcellularLocation>
        <location evidence="1">Golgi apparatus membrane</location>
        <topology evidence="1">Single-pass type II membrane protein</topology>
    </subcellularLocation>
</comment>
<evidence type="ECO:0000256" key="3">
    <source>
        <dbReference type="ARBA" id="ARBA00022676"/>
    </source>
</evidence>
<evidence type="ECO:0008006" key="13">
    <source>
        <dbReference type="Google" id="ProtNLM"/>
    </source>
</evidence>
<evidence type="ECO:0000256" key="5">
    <source>
        <dbReference type="ARBA" id="ARBA00022968"/>
    </source>
</evidence>
<keyword evidence="3" id="KW-0328">Glycosyltransferase</keyword>
<evidence type="ECO:0000313" key="12">
    <source>
        <dbReference type="Proteomes" id="UP000712281"/>
    </source>
</evidence>
<dbReference type="AlphaFoldDB" id="A0A8S9FZV2"/>
<keyword evidence="8" id="KW-0472">Membrane</keyword>
<keyword evidence="4" id="KW-0808">Transferase</keyword>
<dbReference type="PANTHER" id="PTHR11062">
    <property type="entry name" value="EXOSTOSIN HEPARAN SULFATE GLYCOSYLTRANSFERASE -RELATED"/>
    <property type="match status" value="1"/>
</dbReference>
<evidence type="ECO:0000259" key="9">
    <source>
        <dbReference type="Pfam" id="PF03016"/>
    </source>
</evidence>
<evidence type="ECO:0000313" key="11">
    <source>
        <dbReference type="EMBL" id="KAF2536332.1"/>
    </source>
</evidence>
<reference evidence="11" key="1">
    <citation type="submission" date="2019-12" db="EMBL/GenBank/DDBJ databases">
        <title>Genome sequencing and annotation of Brassica cretica.</title>
        <authorList>
            <person name="Studholme D.J."/>
            <person name="Sarris P.F."/>
        </authorList>
    </citation>
    <scope>NUCLEOTIDE SEQUENCE</scope>
    <source>
        <strain evidence="11">PFS-001/15</strain>
        <tissue evidence="11">Leaf</tissue>
    </source>
</reference>
<keyword evidence="6" id="KW-0333">Golgi apparatus</keyword>
<evidence type="ECO:0000259" key="10">
    <source>
        <dbReference type="Pfam" id="PF14379"/>
    </source>
</evidence>
<dbReference type="GO" id="GO:0016757">
    <property type="term" value="F:glycosyltransferase activity"/>
    <property type="evidence" value="ECO:0007669"/>
    <property type="project" value="UniProtKB-KW"/>
</dbReference>
<evidence type="ECO:0000256" key="8">
    <source>
        <dbReference type="SAM" id="Phobius"/>
    </source>
</evidence>
<feature type="domain" description="MYB-CC type transcription factor LHEQLE-containing" evidence="10">
    <location>
        <begin position="499"/>
        <end position="543"/>
    </location>
</feature>
<keyword evidence="8" id="KW-0812">Transmembrane</keyword>
<dbReference type="PANTHER" id="PTHR11062:SF309">
    <property type="entry name" value="EXOSTOSIN GT47 DOMAIN-CONTAINING PROTEIN"/>
    <property type="match status" value="1"/>
</dbReference>
<dbReference type="Pfam" id="PF03016">
    <property type="entry name" value="Exostosin_GT47"/>
    <property type="match status" value="1"/>
</dbReference>
<dbReference type="Pfam" id="PF14379">
    <property type="entry name" value="Myb_CC_LHEQLE"/>
    <property type="match status" value="1"/>
</dbReference>
<evidence type="ECO:0000256" key="2">
    <source>
        <dbReference type="ARBA" id="ARBA00010271"/>
    </source>
</evidence>
<evidence type="ECO:0000256" key="7">
    <source>
        <dbReference type="SAM" id="MobiDB-lite"/>
    </source>
</evidence>
<comment type="similarity">
    <text evidence="2">Belongs to the glycosyltransferase 47 family.</text>
</comment>
<organism evidence="11 12">
    <name type="scientific">Brassica cretica</name>
    <name type="common">Mustard</name>
    <dbReference type="NCBI Taxonomy" id="69181"/>
    <lineage>
        <taxon>Eukaryota</taxon>
        <taxon>Viridiplantae</taxon>
        <taxon>Streptophyta</taxon>
        <taxon>Embryophyta</taxon>
        <taxon>Tracheophyta</taxon>
        <taxon>Spermatophyta</taxon>
        <taxon>Magnoliopsida</taxon>
        <taxon>eudicotyledons</taxon>
        <taxon>Gunneridae</taxon>
        <taxon>Pentapetalae</taxon>
        <taxon>rosids</taxon>
        <taxon>malvids</taxon>
        <taxon>Brassicales</taxon>
        <taxon>Brassicaceae</taxon>
        <taxon>Brassiceae</taxon>
        <taxon>Brassica</taxon>
    </lineage>
</organism>